<name>A0A9D2MI47_9FIRM</name>
<dbReference type="Proteomes" id="UP000823877">
    <property type="component" value="Unassembled WGS sequence"/>
</dbReference>
<evidence type="ECO:0000313" key="2">
    <source>
        <dbReference type="Proteomes" id="UP000823877"/>
    </source>
</evidence>
<organism evidence="1 2">
    <name type="scientific">Candidatus Eubacterium faecale</name>
    <dbReference type="NCBI Taxonomy" id="2838568"/>
    <lineage>
        <taxon>Bacteria</taxon>
        <taxon>Bacillati</taxon>
        <taxon>Bacillota</taxon>
        <taxon>Clostridia</taxon>
        <taxon>Eubacteriales</taxon>
        <taxon>Eubacteriaceae</taxon>
        <taxon>Eubacterium</taxon>
    </lineage>
</organism>
<comment type="caution">
    <text evidence="1">The sequence shown here is derived from an EMBL/GenBank/DDBJ whole genome shotgun (WGS) entry which is preliminary data.</text>
</comment>
<proteinExistence type="predicted"/>
<sequence>MLRILKELRDSHEMAEFYTNGETDVFEVGNIVALNDKIFAYRSFSINGDQIGIVAYSAEDVFQVQTKTQYIEKIKKLRSDDDYSNIEKEIDESQIFASLLKIALKRKEIISGKLMGNNDYNFIGFIESVDGDELKCKIIDEYGYEDGYLCARISDITELAFMTEKERRYYRLWNINTANQN</sequence>
<reference evidence="1" key="2">
    <citation type="submission" date="2021-04" db="EMBL/GenBank/DDBJ databases">
        <authorList>
            <person name="Gilroy R."/>
        </authorList>
    </citation>
    <scope>NUCLEOTIDE SEQUENCE</scope>
    <source>
        <strain evidence="1">CHK188-16595</strain>
    </source>
</reference>
<evidence type="ECO:0000313" key="1">
    <source>
        <dbReference type="EMBL" id="HJB75216.1"/>
    </source>
</evidence>
<dbReference type="AlphaFoldDB" id="A0A9D2MI47"/>
<dbReference type="EMBL" id="DWXN01000012">
    <property type="protein sequence ID" value="HJB75216.1"/>
    <property type="molecule type" value="Genomic_DNA"/>
</dbReference>
<gene>
    <name evidence="1" type="ORF">IAA37_06035</name>
</gene>
<reference evidence="1" key="1">
    <citation type="journal article" date="2021" name="PeerJ">
        <title>Extensive microbial diversity within the chicken gut microbiome revealed by metagenomics and culture.</title>
        <authorList>
            <person name="Gilroy R."/>
            <person name="Ravi A."/>
            <person name="Getino M."/>
            <person name="Pursley I."/>
            <person name="Horton D.L."/>
            <person name="Alikhan N.F."/>
            <person name="Baker D."/>
            <person name="Gharbi K."/>
            <person name="Hall N."/>
            <person name="Watson M."/>
            <person name="Adriaenssens E.M."/>
            <person name="Foster-Nyarko E."/>
            <person name="Jarju S."/>
            <person name="Secka A."/>
            <person name="Antonio M."/>
            <person name="Oren A."/>
            <person name="Chaudhuri R.R."/>
            <person name="La Ragione R."/>
            <person name="Hildebrand F."/>
            <person name="Pallen M.J."/>
        </authorList>
    </citation>
    <scope>NUCLEOTIDE SEQUENCE</scope>
    <source>
        <strain evidence="1">CHK188-16595</strain>
    </source>
</reference>
<accession>A0A9D2MI47</accession>
<protein>
    <submittedName>
        <fullName evidence="1">Uncharacterized protein</fullName>
    </submittedName>
</protein>